<name>A0A0A9A6D7_ARUDO</name>
<evidence type="ECO:0000313" key="2">
    <source>
        <dbReference type="EMBL" id="JAD46631.1"/>
    </source>
</evidence>
<reference evidence="2" key="1">
    <citation type="submission" date="2014-09" db="EMBL/GenBank/DDBJ databases">
        <authorList>
            <person name="Magalhaes I.L.F."/>
            <person name="Oliveira U."/>
            <person name="Santos F.R."/>
            <person name="Vidigal T.H.D.A."/>
            <person name="Brescovit A.D."/>
            <person name="Santos A.J."/>
        </authorList>
    </citation>
    <scope>NUCLEOTIDE SEQUENCE</scope>
    <source>
        <tissue evidence="2">Shoot tissue taken approximately 20 cm above the soil surface</tissue>
    </source>
</reference>
<reference evidence="2" key="2">
    <citation type="journal article" date="2015" name="Data Brief">
        <title>Shoot transcriptome of the giant reed, Arundo donax.</title>
        <authorList>
            <person name="Barrero R.A."/>
            <person name="Guerrero F.D."/>
            <person name="Moolhuijzen P."/>
            <person name="Goolsby J.A."/>
            <person name="Tidwell J."/>
            <person name="Bellgard S.E."/>
            <person name="Bellgard M.I."/>
        </authorList>
    </citation>
    <scope>NUCLEOTIDE SEQUENCE</scope>
    <source>
        <tissue evidence="2">Shoot tissue taken approximately 20 cm above the soil surface</tissue>
    </source>
</reference>
<organism evidence="2">
    <name type="scientific">Arundo donax</name>
    <name type="common">Giant reed</name>
    <name type="synonym">Donax arundinaceus</name>
    <dbReference type="NCBI Taxonomy" id="35708"/>
    <lineage>
        <taxon>Eukaryota</taxon>
        <taxon>Viridiplantae</taxon>
        <taxon>Streptophyta</taxon>
        <taxon>Embryophyta</taxon>
        <taxon>Tracheophyta</taxon>
        <taxon>Spermatophyta</taxon>
        <taxon>Magnoliopsida</taxon>
        <taxon>Liliopsida</taxon>
        <taxon>Poales</taxon>
        <taxon>Poaceae</taxon>
        <taxon>PACMAD clade</taxon>
        <taxon>Arundinoideae</taxon>
        <taxon>Arundineae</taxon>
        <taxon>Arundo</taxon>
    </lineage>
</organism>
<accession>A0A0A9A6D7</accession>
<evidence type="ECO:0008006" key="3">
    <source>
        <dbReference type="Google" id="ProtNLM"/>
    </source>
</evidence>
<keyword evidence="1" id="KW-0732">Signal</keyword>
<evidence type="ECO:0000256" key="1">
    <source>
        <dbReference type="SAM" id="SignalP"/>
    </source>
</evidence>
<feature type="chain" id="PRO_5002043795" description="Secreted protein" evidence="1">
    <location>
        <begin position="22"/>
        <end position="79"/>
    </location>
</feature>
<protein>
    <recommendedName>
        <fullName evidence="3">Secreted protein</fullName>
    </recommendedName>
</protein>
<dbReference type="AlphaFoldDB" id="A0A0A9A6D7"/>
<proteinExistence type="predicted"/>
<sequence length="79" mass="8883">MCCCCCLIGLGLWLRVCLVIAMWDTVAVMWACHQGPRVRWLHAHTRGELLQVTGDLEEGQPAKDGLVWSVILFMFSGHL</sequence>
<dbReference type="EMBL" id="GBRH01251264">
    <property type="protein sequence ID" value="JAD46631.1"/>
    <property type="molecule type" value="Transcribed_RNA"/>
</dbReference>
<feature type="signal peptide" evidence="1">
    <location>
        <begin position="1"/>
        <end position="21"/>
    </location>
</feature>